<dbReference type="SUPFAM" id="SSF49464">
    <property type="entry name" value="Carboxypeptidase regulatory domain-like"/>
    <property type="match status" value="1"/>
</dbReference>
<evidence type="ECO:0000256" key="4">
    <source>
        <dbReference type="ARBA" id="ARBA00022692"/>
    </source>
</evidence>
<dbReference type="Gene3D" id="2.60.40.1120">
    <property type="entry name" value="Carboxypeptidase-like, regulatory domain"/>
    <property type="match status" value="1"/>
</dbReference>
<dbReference type="Pfam" id="PF07715">
    <property type="entry name" value="Plug"/>
    <property type="match status" value="1"/>
</dbReference>
<reference evidence="10" key="1">
    <citation type="submission" date="2020-10" db="EMBL/GenBank/DDBJ databases">
        <authorList>
            <person name="Gilroy R."/>
        </authorList>
    </citation>
    <scope>NUCLEOTIDE SEQUENCE</scope>
    <source>
        <strain evidence="10">3924</strain>
    </source>
</reference>
<dbReference type="InterPro" id="IPR023996">
    <property type="entry name" value="TonB-dep_OMP_SusC/RagA"/>
</dbReference>
<dbReference type="Gene3D" id="2.170.130.10">
    <property type="entry name" value="TonB-dependent receptor, plug domain"/>
    <property type="match status" value="1"/>
</dbReference>
<dbReference type="GO" id="GO:0009279">
    <property type="term" value="C:cell outer membrane"/>
    <property type="evidence" value="ECO:0007669"/>
    <property type="project" value="UniProtKB-SubCell"/>
</dbReference>
<dbReference type="Proteomes" id="UP000712007">
    <property type="component" value="Unassembled WGS sequence"/>
</dbReference>
<evidence type="ECO:0000259" key="9">
    <source>
        <dbReference type="Pfam" id="PF07715"/>
    </source>
</evidence>
<comment type="caution">
    <text evidence="10">The sequence shown here is derived from an EMBL/GenBank/DDBJ whole genome shotgun (WGS) entry which is preliminary data.</text>
</comment>
<dbReference type="AlphaFoldDB" id="A0A940IFG1"/>
<reference evidence="10" key="2">
    <citation type="journal article" date="2021" name="PeerJ">
        <title>Extensive microbial diversity within the chicken gut microbiome revealed by metagenomics and culture.</title>
        <authorList>
            <person name="Gilroy R."/>
            <person name="Ravi A."/>
            <person name="Getino M."/>
            <person name="Pursley I."/>
            <person name="Horton D.L."/>
            <person name="Alikhan N.F."/>
            <person name="Baker D."/>
            <person name="Gharbi K."/>
            <person name="Hall N."/>
            <person name="Watson M."/>
            <person name="Adriaenssens E.M."/>
            <person name="Foster-Nyarko E."/>
            <person name="Jarju S."/>
            <person name="Secka A."/>
            <person name="Antonio M."/>
            <person name="Oren A."/>
            <person name="Chaudhuri R.R."/>
            <person name="La Ragione R."/>
            <person name="Hildebrand F."/>
            <person name="Pallen M.J."/>
        </authorList>
    </citation>
    <scope>NUCLEOTIDE SEQUENCE</scope>
    <source>
        <strain evidence="10">3924</strain>
    </source>
</reference>
<evidence type="ECO:0000256" key="6">
    <source>
        <dbReference type="ARBA" id="ARBA00023237"/>
    </source>
</evidence>
<protein>
    <submittedName>
        <fullName evidence="10">SusC/RagA family TonB-linked outer membrane protein</fullName>
    </submittedName>
</protein>
<dbReference type="InterPro" id="IPR037066">
    <property type="entry name" value="Plug_dom_sf"/>
</dbReference>
<keyword evidence="6 7" id="KW-0998">Cell outer membrane</keyword>
<dbReference type="InterPro" id="IPR036942">
    <property type="entry name" value="Beta-barrel_TonB_sf"/>
</dbReference>
<evidence type="ECO:0000256" key="3">
    <source>
        <dbReference type="ARBA" id="ARBA00022452"/>
    </source>
</evidence>
<comment type="similarity">
    <text evidence="7">Belongs to the TonB-dependent receptor family.</text>
</comment>
<feature type="signal peptide" evidence="8">
    <location>
        <begin position="1"/>
        <end position="20"/>
    </location>
</feature>
<evidence type="ECO:0000256" key="8">
    <source>
        <dbReference type="SAM" id="SignalP"/>
    </source>
</evidence>
<dbReference type="NCBIfam" id="TIGR04056">
    <property type="entry name" value="OMP_RagA_SusC"/>
    <property type="match status" value="1"/>
</dbReference>
<dbReference type="InterPro" id="IPR008969">
    <property type="entry name" value="CarboxyPept-like_regulatory"/>
</dbReference>
<accession>A0A940IFG1</accession>
<dbReference type="Gene3D" id="2.40.170.20">
    <property type="entry name" value="TonB-dependent receptor, beta-barrel domain"/>
    <property type="match status" value="1"/>
</dbReference>
<organism evidence="10 11">
    <name type="scientific">Candidatus Aphodosoma intestinipullorum</name>
    <dbReference type="NCBI Taxonomy" id="2840674"/>
    <lineage>
        <taxon>Bacteria</taxon>
        <taxon>Pseudomonadati</taxon>
        <taxon>Bacteroidota</taxon>
        <taxon>Bacteroidia</taxon>
        <taxon>Bacteroidales</taxon>
        <taxon>Candidatus Aphodosoma</taxon>
    </lineage>
</organism>
<keyword evidence="3 7" id="KW-1134">Transmembrane beta strand</keyword>
<evidence type="ECO:0000256" key="7">
    <source>
        <dbReference type="PROSITE-ProRule" id="PRU01360"/>
    </source>
</evidence>
<evidence type="ECO:0000313" key="10">
    <source>
        <dbReference type="EMBL" id="MBO8440626.1"/>
    </source>
</evidence>
<keyword evidence="4 7" id="KW-0812">Transmembrane</keyword>
<dbReference type="InterPro" id="IPR039426">
    <property type="entry name" value="TonB-dep_rcpt-like"/>
</dbReference>
<evidence type="ECO:0000256" key="5">
    <source>
        <dbReference type="ARBA" id="ARBA00023136"/>
    </source>
</evidence>
<feature type="chain" id="PRO_5037229919" evidence="8">
    <location>
        <begin position="21"/>
        <end position="1074"/>
    </location>
</feature>
<gene>
    <name evidence="10" type="ORF">IAC51_08265</name>
</gene>
<keyword evidence="2 7" id="KW-0813">Transport</keyword>
<feature type="domain" description="TonB-dependent receptor plug" evidence="9">
    <location>
        <begin position="114"/>
        <end position="221"/>
    </location>
</feature>
<dbReference type="NCBIfam" id="TIGR04057">
    <property type="entry name" value="SusC_RagA_signa"/>
    <property type="match status" value="1"/>
</dbReference>
<dbReference type="SUPFAM" id="SSF56935">
    <property type="entry name" value="Porins"/>
    <property type="match status" value="1"/>
</dbReference>
<keyword evidence="8" id="KW-0732">Signal</keyword>
<sequence>MRKLALLFAALLLCAGAVFGQEKTVSGTVMSSADNLPVIGAAVQVKGAESVGTITDFDGKFTITLPEGTTTLVISFMGLQTQEVVAKNGMVVTLNEEATEMDEVMVVAYGTTTKKTYSGAATVVKGETLEKKNPTEVTKALAGEIAGVQVITTSGQPGTNASISIRNIGSFSSSTAPLYVVDGIPYDGDISAIDPSDIASTTVLKDATATALYGSRGSNGVILITTKKGTAGEAGQIDVDVKYGANMRLIPLYETVQNPETFMELAWQGLYNNYARTMDDAQARQSATDNLISGSCIPSRYNMWTTNALIDPRTGKFRTNGVRLKQGYVDDPYTTWEDNIFRVGQKLDASVKIHGGSDKTTYYTSIGYLMDEGYYMSSDYNRFTARANIDHQAKKWLKGNMNMSYAYFTMNSPGQETDGTMNNGFMYVNNAPCIYPVFVRDENGYRVADTQIGGYQYDYGMYADGGSRLYGPGINPAGALQLDRTYQSGHQFTGNAMLEVTFVKGLTLTANIGLQYLMVDYKDLTNQYYGDAQGVGRVTNQISNNLSFTANQILAYNTTIANDHNLSAFVAHESQYYGSGYVGGSKNYTARPNGIYLSNAAEMSAIAGDYDCYTLDSYFGQVRYNYKERYLFDGNIRADGSSRFAKGHRWGVFGSLGVSWIISNEDFMQNVNLLRNLKVKASWGRLGNQNISLYLTSDTYAMTVFSNRPAFVWNSFGTEDLTWESSEVWNAGVEFDLGKYLTADINYFHQTTTNMLSGRATAPSLGYSSYYVNDGEIATQGVEFQFAIHAVNTRNVKLDIRLNGAHYDQEVLRMPLEIDGTEMLMNGSISKGRSLWDWMLAHYEGVNENGVAQYTKVTRMVEMEDGTTQEVWVSNVPQELLSNPGLTRKDLKYSVTTDYNEASSDYVNKRAMADLSGGFGFDLSLYGFDISASFMYGIGGWGYDNTYAGLMHSDKAGTNNWHVDMLDAWTPTNTSSNIPRLSNGTDRYNNAASDRFLTTNSYLNLSNVRIGYSFPKKWTEKILLNNLNIWVSGDNLFCLSARKGYIPYASADGSSSASQYSPLSTVMCGIKLQF</sequence>
<dbReference type="Pfam" id="PF13715">
    <property type="entry name" value="CarbopepD_reg_2"/>
    <property type="match status" value="1"/>
</dbReference>
<keyword evidence="5 7" id="KW-0472">Membrane</keyword>
<dbReference type="InterPro" id="IPR023997">
    <property type="entry name" value="TonB-dep_OMP_SusC/RagA_CS"/>
</dbReference>
<dbReference type="InterPro" id="IPR012910">
    <property type="entry name" value="Plug_dom"/>
</dbReference>
<evidence type="ECO:0000313" key="11">
    <source>
        <dbReference type="Proteomes" id="UP000712007"/>
    </source>
</evidence>
<proteinExistence type="inferred from homology"/>
<dbReference type="EMBL" id="JADIMV010000140">
    <property type="protein sequence ID" value="MBO8440626.1"/>
    <property type="molecule type" value="Genomic_DNA"/>
</dbReference>
<dbReference type="PROSITE" id="PS52016">
    <property type="entry name" value="TONB_DEPENDENT_REC_3"/>
    <property type="match status" value="1"/>
</dbReference>
<comment type="subcellular location">
    <subcellularLocation>
        <location evidence="1 7">Cell outer membrane</location>
        <topology evidence="1 7">Multi-pass membrane protein</topology>
    </subcellularLocation>
</comment>
<evidence type="ECO:0000256" key="1">
    <source>
        <dbReference type="ARBA" id="ARBA00004571"/>
    </source>
</evidence>
<evidence type="ECO:0000256" key="2">
    <source>
        <dbReference type="ARBA" id="ARBA00022448"/>
    </source>
</evidence>
<name>A0A940IFG1_9BACT</name>